<feature type="non-terminal residue" evidence="1">
    <location>
        <position position="197"/>
    </location>
</feature>
<gene>
    <name evidence="1" type="ORF">WMQ36_28780</name>
</gene>
<protein>
    <submittedName>
        <fullName evidence="1">DUF3795 domain-containing protein</fullName>
    </submittedName>
</protein>
<dbReference type="EMBL" id="JBBMFM010000245">
    <property type="protein sequence ID" value="MEQ2428965.1"/>
    <property type="molecule type" value="Genomic_DNA"/>
</dbReference>
<comment type="caution">
    <text evidence="1">The sequence shown here is derived from an EMBL/GenBank/DDBJ whole genome shotgun (WGS) entry which is preliminary data.</text>
</comment>
<name>A0ABV1DF37_9FIRM</name>
<evidence type="ECO:0000313" key="2">
    <source>
        <dbReference type="Proteomes" id="UP001454086"/>
    </source>
</evidence>
<sequence length="197" mass="22297">MGAGIGFIILIFQPCFAILSAIYAYEQGRTWATAGLKHKYIQSIISLRKSWNKMNKTHIFEIMNGNFIAGANPRLERHVRNEFTESSDCLEAYNKIYEARVRMGKRLGTGEEDPDIMDIVDGAESKIQYICLKMYDYGAGLLAMTGGGQEFQLIQIIEKEWMDADLHAGKNMEHCRACDIKDCVKGKGLSYCFQCPE</sequence>
<evidence type="ECO:0000313" key="1">
    <source>
        <dbReference type="EMBL" id="MEQ2428965.1"/>
    </source>
</evidence>
<dbReference type="RefSeq" id="WP_349119323.1">
    <property type="nucleotide sequence ID" value="NZ_JBBMFM010000245.1"/>
</dbReference>
<reference evidence="1 2" key="1">
    <citation type="submission" date="2024-03" db="EMBL/GenBank/DDBJ databases">
        <title>Human intestinal bacterial collection.</title>
        <authorList>
            <person name="Pauvert C."/>
            <person name="Hitch T.C.A."/>
            <person name="Clavel T."/>
        </authorList>
    </citation>
    <scope>NUCLEOTIDE SEQUENCE [LARGE SCALE GENOMIC DNA]</scope>
    <source>
        <strain evidence="1 2">CLA-SR-H021</strain>
    </source>
</reference>
<organism evidence="1 2">
    <name type="scientific">Enterocloster hominis</name>
    <name type="common">ex Hitch et al. 2024</name>
    <dbReference type="NCBI Taxonomy" id="1917870"/>
    <lineage>
        <taxon>Bacteria</taxon>
        <taxon>Bacillati</taxon>
        <taxon>Bacillota</taxon>
        <taxon>Clostridia</taxon>
        <taxon>Lachnospirales</taxon>
        <taxon>Lachnospiraceae</taxon>
        <taxon>Enterocloster</taxon>
    </lineage>
</organism>
<dbReference type="Proteomes" id="UP001454086">
    <property type="component" value="Unassembled WGS sequence"/>
</dbReference>
<accession>A0ABV1DF37</accession>
<keyword evidence="2" id="KW-1185">Reference proteome</keyword>
<proteinExistence type="predicted"/>